<proteinExistence type="predicted"/>
<evidence type="ECO:0000313" key="2">
    <source>
        <dbReference type="Proteomes" id="UP001054945"/>
    </source>
</evidence>
<accession>A0AAV4MDP1</accession>
<sequence>MLFLSLRIMIRYIIKRAAVDRQKHYTGTDYQTQSNPPKVSLIVAAVHTSLATKPIGLLYTIVLSASLRKQSRLDISGECRGQGTGPPNTSMTGLFKCLRTASPKGQAPHHVGTLYLLEHLQVSREEPALESSDT</sequence>
<name>A0AAV4MDP1_CAEEX</name>
<dbReference type="AlphaFoldDB" id="A0AAV4MDP1"/>
<dbReference type="EMBL" id="BPLR01002008">
    <property type="protein sequence ID" value="GIX68939.1"/>
    <property type="molecule type" value="Genomic_DNA"/>
</dbReference>
<gene>
    <name evidence="1" type="ORF">CEXT_664851</name>
</gene>
<comment type="caution">
    <text evidence="1">The sequence shown here is derived from an EMBL/GenBank/DDBJ whole genome shotgun (WGS) entry which is preliminary data.</text>
</comment>
<protein>
    <submittedName>
        <fullName evidence="1">Uncharacterized protein</fullName>
    </submittedName>
</protein>
<organism evidence="1 2">
    <name type="scientific">Caerostris extrusa</name>
    <name type="common">Bark spider</name>
    <name type="synonym">Caerostris bankana</name>
    <dbReference type="NCBI Taxonomy" id="172846"/>
    <lineage>
        <taxon>Eukaryota</taxon>
        <taxon>Metazoa</taxon>
        <taxon>Ecdysozoa</taxon>
        <taxon>Arthropoda</taxon>
        <taxon>Chelicerata</taxon>
        <taxon>Arachnida</taxon>
        <taxon>Araneae</taxon>
        <taxon>Araneomorphae</taxon>
        <taxon>Entelegynae</taxon>
        <taxon>Araneoidea</taxon>
        <taxon>Araneidae</taxon>
        <taxon>Caerostris</taxon>
    </lineage>
</organism>
<reference evidence="1 2" key="1">
    <citation type="submission" date="2021-06" db="EMBL/GenBank/DDBJ databases">
        <title>Caerostris extrusa draft genome.</title>
        <authorList>
            <person name="Kono N."/>
            <person name="Arakawa K."/>
        </authorList>
    </citation>
    <scope>NUCLEOTIDE SEQUENCE [LARGE SCALE GENOMIC DNA]</scope>
</reference>
<keyword evidence="2" id="KW-1185">Reference proteome</keyword>
<dbReference type="Proteomes" id="UP001054945">
    <property type="component" value="Unassembled WGS sequence"/>
</dbReference>
<evidence type="ECO:0000313" key="1">
    <source>
        <dbReference type="EMBL" id="GIX68939.1"/>
    </source>
</evidence>